<gene>
    <name evidence="1" type="ORF">HO173_008684</name>
</gene>
<accession>A0A8H6L2H9</accession>
<proteinExistence type="predicted"/>
<comment type="caution">
    <text evidence="1">The sequence shown here is derived from an EMBL/GenBank/DDBJ whole genome shotgun (WGS) entry which is preliminary data.</text>
</comment>
<sequence length="287" mass="32587">MVHQTARDYLLKTPDLEFSITALEAHRQLFTRSLVYLLDPHLKANVGQTAALTASSFLQYATTCWPYHLDLSRLSRPSSTSLLPLLAKFFRGSYVLTWIHALAYFDQLKILVQASEYLHAFASKKRKMHADDVPHKECIEDLELLDSWAADLLKVLAKFGRNLSQESSAIYKLIPPFCPKESVIYRRHGKKDHSSSPTVTGLTDPSWDDCLAKISLGVLLQALQIECVTHYICILTTSGIIILCDALALREIRRLDHCEFVFEIAPNIAVETLVTYRYYSKKCGRSH</sequence>
<dbReference type="Proteomes" id="UP000578531">
    <property type="component" value="Unassembled WGS sequence"/>
</dbReference>
<dbReference type="GeneID" id="59290338"/>
<organism evidence="1 2">
    <name type="scientific">Letharia columbiana</name>
    <dbReference type="NCBI Taxonomy" id="112416"/>
    <lineage>
        <taxon>Eukaryota</taxon>
        <taxon>Fungi</taxon>
        <taxon>Dikarya</taxon>
        <taxon>Ascomycota</taxon>
        <taxon>Pezizomycotina</taxon>
        <taxon>Lecanoromycetes</taxon>
        <taxon>OSLEUM clade</taxon>
        <taxon>Lecanoromycetidae</taxon>
        <taxon>Lecanorales</taxon>
        <taxon>Lecanorineae</taxon>
        <taxon>Parmeliaceae</taxon>
        <taxon>Letharia</taxon>
    </lineage>
</organism>
<evidence type="ECO:0000313" key="2">
    <source>
        <dbReference type="Proteomes" id="UP000578531"/>
    </source>
</evidence>
<dbReference type="OrthoDB" id="194358at2759"/>
<name>A0A8H6L2H9_9LECA</name>
<dbReference type="RefSeq" id="XP_037162562.1">
    <property type="nucleotide sequence ID" value="XM_037310580.1"/>
</dbReference>
<protein>
    <submittedName>
        <fullName evidence="1">Uncharacterized protein</fullName>
    </submittedName>
</protein>
<evidence type="ECO:0000313" key="1">
    <source>
        <dbReference type="EMBL" id="KAF6233140.1"/>
    </source>
</evidence>
<keyword evidence="2" id="KW-1185">Reference proteome</keyword>
<dbReference type="AlphaFoldDB" id="A0A8H6L2H9"/>
<reference evidence="1 2" key="1">
    <citation type="journal article" date="2020" name="Genomics">
        <title>Complete, high-quality genomes from long-read metagenomic sequencing of two wolf lichen thalli reveals enigmatic genome architecture.</title>
        <authorList>
            <person name="McKenzie S.K."/>
            <person name="Walston R.F."/>
            <person name="Allen J.L."/>
        </authorList>
    </citation>
    <scope>NUCLEOTIDE SEQUENCE [LARGE SCALE GENOMIC DNA]</scope>
    <source>
        <strain evidence="1">WasteWater2</strain>
    </source>
</reference>
<dbReference type="EMBL" id="JACCJC010000041">
    <property type="protein sequence ID" value="KAF6233140.1"/>
    <property type="molecule type" value="Genomic_DNA"/>
</dbReference>